<gene>
    <name evidence="2" type="ORF">HNAJ_LOCUS1283</name>
</gene>
<name>A0A0R3T2U1_RODNA</name>
<reference evidence="2 3" key="2">
    <citation type="submission" date="2018-11" db="EMBL/GenBank/DDBJ databases">
        <authorList>
            <consortium name="Pathogen Informatics"/>
        </authorList>
    </citation>
    <scope>NUCLEOTIDE SEQUENCE [LARGE SCALE GENOMIC DNA]</scope>
</reference>
<organism evidence="4">
    <name type="scientific">Rodentolepis nana</name>
    <name type="common">Dwarf tapeworm</name>
    <name type="synonym">Hymenolepis nana</name>
    <dbReference type="NCBI Taxonomy" id="102285"/>
    <lineage>
        <taxon>Eukaryota</taxon>
        <taxon>Metazoa</taxon>
        <taxon>Spiralia</taxon>
        <taxon>Lophotrochozoa</taxon>
        <taxon>Platyhelminthes</taxon>
        <taxon>Cestoda</taxon>
        <taxon>Eucestoda</taxon>
        <taxon>Cyclophyllidea</taxon>
        <taxon>Hymenolepididae</taxon>
        <taxon>Rodentolepis</taxon>
    </lineage>
</organism>
<sequence length="84" mass="9617">MATELPKIESLKTPLRRSSSKSFKGIIRIFRPDSSKSSNMKIRIPSFREHKKTPTSVQSHPQELENLLKEIVSCLIFTLFSNLS</sequence>
<reference evidence="4" key="1">
    <citation type="submission" date="2017-02" db="UniProtKB">
        <authorList>
            <consortium name="WormBaseParasite"/>
        </authorList>
    </citation>
    <scope>IDENTIFICATION</scope>
</reference>
<evidence type="ECO:0000313" key="3">
    <source>
        <dbReference type="Proteomes" id="UP000278807"/>
    </source>
</evidence>
<evidence type="ECO:0000256" key="1">
    <source>
        <dbReference type="SAM" id="MobiDB-lite"/>
    </source>
</evidence>
<keyword evidence="3" id="KW-1185">Reference proteome</keyword>
<dbReference type="Proteomes" id="UP000278807">
    <property type="component" value="Unassembled WGS sequence"/>
</dbReference>
<feature type="region of interest" description="Disordered" evidence="1">
    <location>
        <begin position="34"/>
        <end position="59"/>
    </location>
</feature>
<dbReference type="AlphaFoldDB" id="A0A0R3T2U1"/>
<dbReference type="EMBL" id="UZAE01000477">
    <property type="protein sequence ID" value="VDN97142.1"/>
    <property type="molecule type" value="Genomic_DNA"/>
</dbReference>
<proteinExistence type="predicted"/>
<dbReference type="WBParaSite" id="HNAJ_0000128301-mRNA-1">
    <property type="protein sequence ID" value="HNAJ_0000128301-mRNA-1"/>
    <property type="gene ID" value="HNAJ_0000128301"/>
</dbReference>
<evidence type="ECO:0000313" key="2">
    <source>
        <dbReference type="EMBL" id="VDN97142.1"/>
    </source>
</evidence>
<protein>
    <submittedName>
        <fullName evidence="4">Ovule protein</fullName>
    </submittedName>
</protein>
<accession>A0A0R3T2U1</accession>
<evidence type="ECO:0000313" key="4">
    <source>
        <dbReference type="WBParaSite" id="HNAJ_0000128301-mRNA-1"/>
    </source>
</evidence>